<evidence type="ECO:0000256" key="1">
    <source>
        <dbReference type="SAM" id="MobiDB-lite"/>
    </source>
</evidence>
<feature type="region of interest" description="Disordered" evidence="1">
    <location>
        <begin position="1"/>
        <end position="23"/>
    </location>
</feature>
<feature type="region of interest" description="Disordered" evidence="1">
    <location>
        <begin position="73"/>
        <end position="96"/>
    </location>
</feature>
<organism evidence="2 3">
    <name type="scientific">Macrostomum lignano</name>
    <dbReference type="NCBI Taxonomy" id="282301"/>
    <lineage>
        <taxon>Eukaryota</taxon>
        <taxon>Metazoa</taxon>
        <taxon>Spiralia</taxon>
        <taxon>Lophotrochozoa</taxon>
        <taxon>Platyhelminthes</taxon>
        <taxon>Rhabditophora</taxon>
        <taxon>Macrostomorpha</taxon>
        <taxon>Macrostomida</taxon>
        <taxon>Macrostomidae</taxon>
        <taxon>Macrostomum</taxon>
    </lineage>
</organism>
<keyword evidence="2" id="KW-1185">Reference proteome</keyword>
<dbReference type="WBParaSite" id="maker-uti_cns_0004516-snap-gene-0.4-mRNA-1">
    <property type="protein sequence ID" value="maker-uti_cns_0004516-snap-gene-0.4-mRNA-1"/>
    <property type="gene ID" value="maker-uti_cns_0004516-snap-gene-0.4"/>
</dbReference>
<accession>A0A1I8H6L9</accession>
<feature type="compositionally biased region" description="Polar residues" evidence="1">
    <location>
        <begin position="307"/>
        <end position="319"/>
    </location>
</feature>
<feature type="region of interest" description="Disordered" evidence="1">
    <location>
        <begin position="242"/>
        <end position="271"/>
    </location>
</feature>
<evidence type="ECO:0000313" key="2">
    <source>
        <dbReference type="Proteomes" id="UP000095280"/>
    </source>
</evidence>
<evidence type="ECO:0000313" key="3">
    <source>
        <dbReference type="WBParaSite" id="maker-uti_cns_0004516-snap-gene-0.4-mRNA-1"/>
    </source>
</evidence>
<dbReference type="AlphaFoldDB" id="A0A1I8H6L9"/>
<reference evidence="3" key="1">
    <citation type="submission" date="2016-11" db="UniProtKB">
        <authorList>
            <consortium name="WormBaseParasite"/>
        </authorList>
    </citation>
    <scope>IDENTIFICATION</scope>
</reference>
<protein>
    <submittedName>
        <fullName evidence="3">Uncharacterized protein</fullName>
    </submittedName>
</protein>
<feature type="region of interest" description="Disordered" evidence="1">
    <location>
        <begin position="288"/>
        <end position="326"/>
    </location>
</feature>
<proteinExistence type="predicted"/>
<sequence>MNGKTASGSGALGGGAAGSTHHPRVQPSVAAFYDWSSNINGCVQVRQYHQHHDQQQLYYQQAYQRQQNEYLQQQQEAASSAGATATANGGSAQVFPVRRPSKATLSKMRQYYNPGVRLLQAGRPADRAWKEAEQLTKGERHLALARGAAAARAGAVGSGSGGAGLTSQVFSWEEESASSGDAQYQLMSASSFKTMPQTMTRQNSVGDCQCSYDPRLYPVYTSRSQGPMCVVCKRRRRIRQRDESNGVRNTVDEEDEGATMAPPSTPKPVEARAKVAAVWDGDRRATTLDIFLPNAEREPASPLPRPSTDSARSQRTLSSPEPPSLS</sequence>
<name>A0A1I8H6L9_9PLAT</name>
<dbReference type="Proteomes" id="UP000095280">
    <property type="component" value="Unplaced"/>
</dbReference>
<feature type="compositionally biased region" description="Low complexity" evidence="1">
    <location>
        <begin position="73"/>
        <end position="93"/>
    </location>
</feature>